<organism evidence="2 3">
    <name type="scientific">Oecophyllibacter saccharovorans</name>
    <dbReference type="NCBI Taxonomy" id="2558360"/>
    <lineage>
        <taxon>Bacteria</taxon>
        <taxon>Pseudomonadati</taxon>
        <taxon>Pseudomonadota</taxon>
        <taxon>Alphaproteobacteria</taxon>
        <taxon>Acetobacterales</taxon>
        <taxon>Acetobacteraceae</taxon>
        <taxon>Oecophyllibacter</taxon>
    </lineage>
</organism>
<evidence type="ECO:0000256" key="1">
    <source>
        <dbReference type="SAM" id="Phobius"/>
    </source>
</evidence>
<sequence length="114" mass="12138">MTGAAAGKAFIGFMYKYALARVLIAMGGPYEHYAAPIMIVLGITWCVVLMHRKYFRMQAAVAAMSERLDQAGGAPAPSGRDATDAAVLARLEVIEAQLRARLGAEPARGRQDGA</sequence>
<keyword evidence="3" id="KW-1185">Reference proteome</keyword>
<dbReference type="RefSeq" id="WP_165601006.1">
    <property type="nucleotide sequence ID" value="NZ_SORZ01000002.1"/>
</dbReference>
<accession>A0A506UM44</accession>
<feature type="transmembrane region" description="Helical" evidence="1">
    <location>
        <begin position="33"/>
        <end position="50"/>
    </location>
</feature>
<gene>
    <name evidence="2" type="ORF">E3202_08025</name>
</gene>
<name>A0A506UM44_9PROT</name>
<evidence type="ECO:0000313" key="2">
    <source>
        <dbReference type="EMBL" id="TPW34424.1"/>
    </source>
</evidence>
<evidence type="ECO:0000313" key="3">
    <source>
        <dbReference type="Proteomes" id="UP000315037"/>
    </source>
</evidence>
<comment type="caution">
    <text evidence="2">The sequence shown here is derived from an EMBL/GenBank/DDBJ whole genome shotgun (WGS) entry which is preliminary data.</text>
</comment>
<dbReference type="Proteomes" id="UP000315037">
    <property type="component" value="Unassembled WGS sequence"/>
</dbReference>
<reference evidence="2 3" key="1">
    <citation type="submission" date="2019-03" db="EMBL/GenBank/DDBJ databases">
        <title>The complete genome sequence of Neokomagataea sp. Jb2 NBRC113641.</title>
        <authorList>
            <person name="Chua K.-O."/>
            <person name="Chan K.-G."/>
            <person name="See-Too W.-S."/>
        </authorList>
    </citation>
    <scope>NUCLEOTIDE SEQUENCE [LARGE SCALE GENOMIC DNA]</scope>
    <source>
        <strain evidence="2 3">Jb2</strain>
    </source>
</reference>
<proteinExistence type="predicted"/>
<dbReference type="AlphaFoldDB" id="A0A506UM44"/>
<keyword evidence="1" id="KW-0472">Membrane</keyword>
<protein>
    <submittedName>
        <fullName evidence="2">Uncharacterized protein</fullName>
    </submittedName>
</protein>
<dbReference type="EMBL" id="SORZ01000002">
    <property type="protein sequence ID" value="TPW34424.1"/>
    <property type="molecule type" value="Genomic_DNA"/>
</dbReference>
<keyword evidence="1" id="KW-1133">Transmembrane helix</keyword>
<keyword evidence="1" id="KW-0812">Transmembrane</keyword>